<evidence type="ECO:0000313" key="2">
    <source>
        <dbReference type="EMBL" id="TDK25617.1"/>
    </source>
</evidence>
<feature type="transmembrane region" description="Helical" evidence="1">
    <location>
        <begin position="49"/>
        <end position="68"/>
    </location>
</feature>
<evidence type="ECO:0000256" key="1">
    <source>
        <dbReference type="SAM" id="Phobius"/>
    </source>
</evidence>
<sequence length="401" mass="43174">MFPAFRSMRQVRVSDESHRVTTFELFFDLVFVFAFTQVTGFMAHEHTGLGVLQGMIILGILWWSWVCYSWLANQTHVDEGIVRLGMSLAMMAMFIAALTIPEAFHDMAGGLDGPLVFALAYFVVRLVHIGLYLVAAGDDVPLRRQVIKTSSAMFTGSAIIITGALVGGSSQTWFWLAGLAADITLTYLTSAGGNWRVHSAAHWAERYGLVVILALGESIISIGVGASERPVSTLMILGAVFGVGLSVCLWWLYFDVLAIAAEHVLARLRGRARSALAVDAYTYLHLPLIAGVVLSALGVEDALAHLDESSGYGWLGAGALLGGTALYLLAHAAFWRRVGGYWKTWRLSTAAVLLALIPAASGFAPLAALGLVFGLCALLVIVETSVYAEKRAEIRRSHSAA</sequence>
<keyword evidence="1" id="KW-1133">Transmembrane helix</keyword>
<proteinExistence type="predicted"/>
<reference evidence="2 3" key="1">
    <citation type="submission" date="2019-03" db="EMBL/GenBank/DDBJ databases">
        <title>Arthrobacter sp. nov., an bacterium isolated from biocrust in Mu Us Desert.</title>
        <authorList>
            <person name="Lixiong L."/>
        </authorList>
    </citation>
    <scope>NUCLEOTIDE SEQUENCE [LARGE SCALE GENOMIC DNA]</scope>
    <source>
        <strain evidence="2 3">SLN-3</strain>
    </source>
</reference>
<dbReference type="PANTHER" id="PTHR36840:SF1">
    <property type="entry name" value="BLL5714 PROTEIN"/>
    <property type="match status" value="1"/>
</dbReference>
<dbReference type="InterPro" id="IPR010640">
    <property type="entry name" value="Low_temperature_requirement_A"/>
</dbReference>
<protein>
    <submittedName>
        <fullName evidence="2">Low temperature requirement protein A</fullName>
    </submittedName>
</protein>
<keyword evidence="3" id="KW-1185">Reference proteome</keyword>
<evidence type="ECO:0000313" key="3">
    <source>
        <dbReference type="Proteomes" id="UP000295411"/>
    </source>
</evidence>
<feature type="transmembrane region" description="Helical" evidence="1">
    <location>
        <begin position="207"/>
        <end position="227"/>
    </location>
</feature>
<dbReference type="AlphaFoldDB" id="A0A4R5TWS8"/>
<feature type="transmembrane region" description="Helical" evidence="1">
    <location>
        <begin position="115"/>
        <end position="134"/>
    </location>
</feature>
<feature type="transmembrane region" description="Helical" evidence="1">
    <location>
        <begin position="233"/>
        <end position="254"/>
    </location>
</feature>
<dbReference type="OrthoDB" id="7698234at2"/>
<feature type="transmembrane region" description="Helical" evidence="1">
    <location>
        <begin position="275"/>
        <end position="299"/>
    </location>
</feature>
<keyword evidence="1" id="KW-0812">Transmembrane</keyword>
<feature type="transmembrane region" description="Helical" evidence="1">
    <location>
        <begin position="370"/>
        <end position="388"/>
    </location>
</feature>
<accession>A0A4R5TWS8</accession>
<dbReference type="EMBL" id="SMTK01000003">
    <property type="protein sequence ID" value="TDK25617.1"/>
    <property type="molecule type" value="Genomic_DNA"/>
</dbReference>
<organism evidence="2 3">
    <name type="scientific">Arthrobacter crusticola</name>
    <dbReference type="NCBI Taxonomy" id="2547960"/>
    <lineage>
        <taxon>Bacteria</taxon>
        <taxon>Bacillati</taxon>
        <taxon>Actinomycetota</taxon>
        <taxon>Actinomycetes</taxon>
        <taxon>Micrococcales</taxon>
        <taxon>Micrococcaceae</taxon>
        <taxon>Arthrobacter</taxon>
    </lineage>
</organism>
<dbReference type="RefSeq" id="WP_133403877.1">
    <property type="nucleotide sequence ID" value="NZ_SMTK01000003.1"/>
</dbReference>
<feature type="transmembrane region" description="Helical" evidence="1">
    <location>
        <begin position="173"/>
        <end position="195"/>
    </location>
</feature>
<dbReference type="PANTHER" id="PTHR36840">
    <property type="entry name" value="BLL5714 PROTEIN"/>
    <property type="match status" value="1"/>
</dbReference>
<feature type="transmembrane region" description="Helical" evidence="1">
    <location>
        <begin position="21"/>
        <end position="43"/>
    </location>
</feature>
<dbReference type="Pfam" id="PF06772">
    <property type="entry name" value="LtrA"/>
    <property type="match status" value="1"/>
</dbReference>
<feature type="transmembrane region" description="Helical" evidence="1">
    <location>
        <begin position="311"/>
        <end position="335"/>
    </location>
</feature>
<gene>
    <name evidence="2" type="ORF">E2F48_10255</name>
</gene>
<feature type="transmembrane region" description="Helical" evidence="1">
    <location>
        <begin position="347"/>
        <end position="364"/>
    </location>
</feature>
<comment type="caution">
    <text evidence="2">The sequence shown here is derived from an EMBL/GenBank/DDBJ whole genome shotgun (WGS) entry which is preliminary data.</text>
</comment>
<feature type="transmembrane region" description="Helical" evidence="1">
    <location>
        <begin position="146"/>
        <end position="167"/>
    </location>
</feature>
<dbReference type="Proteomes" id="UP000295411">
    <property type="component" value="Unassembled WGS sequence"/>
</dbReference>
<keyword evidence="1" id="KW-0472">Membrane</keyword>
<name>A0A4R5TWS8_9MICC</name>
<feature type="transmembrane region" description="Helical" evidence="1">
    <location>
        <begin position="80"/>
        <end position="100"/>
    </location>
</feature>